<dbReference type="PROSITE" id="PS50943">
    <property type="entry name" value="HTH_CROC1"/>
    <property type="match status" value="1"/>
</dbReference>
<dbReference type="InterPro" id="IPR010982">
    <property type="entry name" value="Lambda_DNA-bd_dom_sf"/>
</dbReference>
<evidence type="ECO:0000313" key="3">
    <source>
        <dbReference type="EMBL" id="GGL65807.1"/>
    </source>
</evidence>
<dbReference type="InterPro" id="IPR001387">
    <property type="entry name" value="Cro/C1-type_HTH"/>
</dbReference>
<dbReference type="CDD" id="cd00093">
    <property type="entry name" value="HTH_XRE"/>
    <property type="match status" value="1"/>
</dbReference>
<reference evidence="3" key="4">
    <citation type="submission" date="2024-05" db="EMBL/GenBank/DDBJ databases">
        <authorList>
            <person name="Sun Q."/>
            <person name="Zhou Y."/>
        </authorList>
    </citation>
    <scope>NUCLEOTIDE SEQUENCE</scope>
    <source>
        <strain evidence="3">CGMCC 4.5581</strain>
    </source>
</reference>
<reference evidence="4 5" key="3">
    <citation type="submission" date="2020-02" db="EMBL/GenBank/DDBJ databases">
        <title>Sequencing the genomes of 1000 actinobacteria strains.</title>
        <authorList>
            <person name="Klenk H.-P."/>
        </authorList>
    </citation>
    <scope>NUCLEOTIDE SEQUENCE [LARGE SCALE GENOMIC DNA]</scope>
    <source>
        <strain evidence="4 5">DSM 45201</strain>
    </source>
</reference>
<dbReference type="GO" id="GO:0003677">
    <property type="term" value="F:DNA binding"/>
    <property type="evidence" value="ECO:0007669"/>
    <property type="project" value="UniProtKB-KW"/>
</dbReference>
<evidence type="ECO:0000313" key="6">
    <source>
        <dbReference type="Proteomes" id="UP000648663"/>
    </source>
</evidence>
<reference evidence="3" key="1">
    <citation type="journal article" date="2014" name="Int. J. Syst. Evol. Microbiol.">
        <title>Complete genome of a new Firmicutes species belonging to the dominant human colonic microbiota ('Ruminococcus bicirculans') reveals two chromosomes and a selective capacity to utilize plant glucans.</title>
        <authorList>
            <consortium name="NISC Comparative Sequencing Program"/>
            <person name="Wegmann U."/>
            <person name="Louis P."/>
            <person name="Goesmann A."/>
            <person name="Henrissat B."/>
            <person name="Duncan S.H."/>
            <person name="Flint H.J."/>
        </authorList>
    </citation>
    <scope>NUCLEOTIDE SEQUENCE</scope>
    <source>
        <strain evidence="3">CGMCC 4.5581</strain>
    </source>
</reference>
<feature type="domain" description="HTH cro/C1-type" evidence="2">
    <location>
        <begin position="16"/>
        <end position="70"/>
    </location>
</feature>
<dbReference type="PANTHER" id="PTHR46558">
    <property type="entry name" value="TRACRIPTIONAL REGULATORY PROTEIN-RELATED-RELATED"/>
    <property type="match status" value="1"/>
</dbReference>
<gene>
    <name evidence="4" type="ORF">FB380_000060</name>
    <name evidence="3" type="ORF">GCM10011589_22510</name>
</gene>
<dbReference type="RefSeq" id="WP_166753341.1">
    <property type="nucleotide sequence ID" value="NZ_BAABJU010000007.1"/>
</dbReference>
<dbReference type="EMBL" id="JAAMPA010000001">
    <property type="protein sequence ID" value="NIH65614.1"/>
    <property type="molecule type" value="Genomic_DNA"/>
</dbReference>
<dbReference type="SMART" id="SM00530">
    <property type="entry name" value="HTH_XRE"/>
    <property type="match status" value="1"/>
</dbReference>
<protein>
    <submittedName>
        <fullName evidence="4">DNA-binding XRE family transcriptional regulator</fullName>
    </submittedName>
</protein>
<dbReference type="Gene3D" id="1.10.260.40">
    <property type="entry name" value="lambda repressor-like DNA-binding domains"/>
    <property type="match status" value="1"/>
</dbReference>
<comment type="caution">
    <text evidence="4">The sequence shown here is derived from an EMBL/GenBank/DDBJ whole genome shotgun (WGS) entry which is preliminary data.</text>
</comment>
<evidence type="ECO:0000256" key="1">
    <source>
        <dbReference type="ARBA" id="ARBA00023125"/>
    </source>
</evidence>
<keyword evidence="1 4" id="KW-0238">DNA-binding</keyword>
<dbReference type="EMBL" id="BMMI01000004">
    <property type="protein sequence ID" value="GGL65807.1"/>
    <property type="molecule type" value="Genomic_DNA"/>
</dbReference>
<dbReference type="SUPFAM" id="SSF47413">
    <property type="entry name" value="lambda repressor-like DNA-binding domains"/>
    <property type="match status" value="1"/>
</dbReference>
<evidence type="ECO:0000259" key="2">
    <source>
        <dbReference type="PROSITE" id="PS50943"/>
    </source>
</evidence>
<dbReference type="Proteomes" id="UP000552836">
    <property type="component" value="Unassembled WGS sequence"/>
</dbReference>
<dbReference type="PANTHER" id="PTHR46558:SF4">
    <property type="entry name" value="DNA-BIDING PHAGE PROTEIN"/>
    <property type="match status" value="1"/>
</dbReference>
<dbReference type="Proteomes" id="UP000648663">
    <property type="component" value="Unassembled WGS sequence"/>
</dbReference>
<dbReference type="Pfam" id="PF01381">
    <property type="entry name" value="HTH_3"/>
    <property type="match status" value="1"/>
</dbReference>
<reference evidence="6" key="2">
    <citation type="journal article" date="2019" name="Int. J. Syst. Evol. Microbiol.">
        <title>The Global Catalogue of Microorganisms (GCM) 10K type strain sequencing project: providing services to taxonomists for standard genome sequencing and annotation.</title>
        <authorList>
            <consortium name="The Broad Institute Genomics Platform"/>
            <consortium name="The Broad Institute Genome Sequencing Center for Infectious Disease"/>
            <person name="Wu L."/>
            <person name="Ma J."/>
        </authorList>
    </citation>
    <scope>NUCLEOTIDE SEQUENCE [LARGE SCALE GENOMIC DNA]</scope>
    <source>
        <strain evidence="6">CGMCC 4.5581</strain>
    </source>
</reference>
<name>A0A846LG79_9ACTN</name>
<evidence type="ECO:0000313" key="4">
    <source>
        <dbReference type="EMBL" id="NIH65614.1"/>
    </source>
</evidence>
<sequence>MPPRKRSDEPQLYNRLTVLRTERGMSRQELADAVGVHYQTIGYLERGEYSPSATLALRLAAVFGLPMEAVFSLTPFRTLSEQVYGTPLPRERESR</sequence>
<keyword evidence="6" id="KW-1185">Reference proteome</keyword>
<dbReference type="AlphaFoldDB" id="A0A846LG79"/>
<organism evidence="4 5">
    <name type="scientific">Modestobacter marinus</name>
    <dbReference type="NCBI Taxonomy" id="477641"/>
    <lineage>
        <taxon>Bacteria</taxon>
        <taxon>Bacillati</taxon>
        <taxon>Actinomycetota</taxon>
        <taxon>Actinomycetes</taxon>
        <taxon>Geodermatophilales</taxon>
        <taxon>Geodermatophilaceae</taxon>
        <taxon>Modestobacter</taxon>
    </lineage>
</organism>
<accession>A0A846LG79</accession>
<evidence type="ECO:0000313" key="5">
    <source>
        <dbReference type="Proteomes" id="UP000552836"/>
    </source>
</evidence>
<proteinExistence type="predicted"/>